<keyword evidence="4" id="KW-0238">DNA-binding</keyword>
<dbReference type="InterPro" id="IPR039425">
    <property type="entry name" value="RNA_pol_sigma-70-like"/>
</dbReference>
<dbReference type="EMBL" id="BAABBA010000028">
    <property type="protein sequence ID" value="GAA3510323.1"/>
    <property type="molecule type" value="Genomic_DNA"/>
</dbReference>
<protein>
    <submittedName>
        <fullName evidence="8">Sigma-70 family RNA polymerase sigma factor</fullName>
    </submittedName>
</protein>
<evidence type="ECO:0000256" key="1">
    <source>
        <dbReference type="ARBA" id="ARBA00010641"/>
    </source>
</evidence>
<keyword evidence="3" id="KW-0731">Sigma factor</keyword>
<dbReference type="SUPFAM" id="SSF88659">
    <property type="entry name" value="Sigma3 and sigma4 domains of RNA polymerase sigma factors"/>
    <property type="match status" value="1"/>
</dbReference>
<evidence type="ECO:0000313" key="9">
    <source>
        <dbReference type="Proteomes" id="UP001499841"/>
    </source>
</evidence>
<name>A0ABP6UKP5_9MICO</name>
<evidence type="ECO:0000256" key="4">
    <source>
        <dbReference type="ARBA" id="ARBA00023125"/>
    </source>
</evidence>
<dbReference type="InterPro" id="IPR013324">
    <property type="entry name" value="RNA_pol_sigma_r3/r4-like"/>
</dbReference>
<dbReference type="Pfam" id="PF04542">
    <property type="entry name" value="Sigma70_r2"/>
    <property type="match status" value="1"/>
</dbReference>
<accession>A0ABP6UKP5</accession>
<dbReference type="NCBIfam" id="TIGR02937">
    <property type="entry name" value="sigma70-ECF"/>
    <property type="match status" value="1"/>
</dbReference>
<dbReference type="InterPro" id="IPR013249">
    <property type="entry name" value="RNA_pol_sigma70_r4_t2"/>
</dbReference>
<evidence type="ECO:0000256" key="5">
    <source>
        <dbReference type="ARBA" id="ARBA00023163"/>
    </source>
</evidence>
<dbReference type="Proteomes" id="UP001499841">
    <property type="component" value="Unassembled WGS sequence"/>
</dbReference>
<dbReference type="Gene3D" id="1.10.1740.10">
    <property type="match status" value="1"/>
</dbReference>
<keyword evidence="5" id="KW-0804">Transcription</keyword>
<feature type="domain" description="RNA polymerase sigma factor 70 region 4 type 2" evidence="7">
    <location>
        <begin position="124"/>
        <end position="176"/>
    </location>
</feature>
<evidence type="ECO:0000313" key="8">
    <source>
        <dbReference type="EMBL" id="GAA3510323.1"/>
    </source>
</evidence>
<evidence type="ECO:0000256" key="3">
    <source>
        <dbReference type="ARBA" id="ARBA00023082"/>
    </source>
</evidence>
<dbReference type="SUPFAM" id="SSF88946">
    <property type="entry name" value="Sigma2 domain of RNA polymerase sigma factors"/>
    <property type="match status" value="1"/>
</dbReference>
<comment type="caution">
    <text evidence="8">The sequence shown here is derived from an EMBL/GenBank/DDBJ whole genome shotgun (WGS) entry which is preliminary data.</text>
</comment>
<dbReference type="InterPro" id="IPR013325">
    <property type="entry name" value="RNA_pol_sigma_r2"/>
</dbReference>
<comment type="similarity">
    <text evidence="1">Belongs to the sigma-70 factor family. ECF subfamily.</text>
</comment>
<evidence type="ECO:0000256" key="2">
    <source>
        <dbReference type="ARBA" id="ARBA00023015"/>
    </source>
</evidence>
<keyword evidence="9" id="KW-1185">Reference proteome</keyword>
<organism evidence="8 9">
    <name type="scientific">Georgenia daeguensis</name>
    <dbReference type="NCBI Taxonomy" id="908355"/>
    <lineage>
        <taxon>Bacteria</taxon>
        <taxon>Bacillati</taxon>
        <taxon>Actinomycetota</taxon>
        <taxon>Actinomycetes</taxon>
        <taxon>Micrococcales</taxon>
        <taxon>Bogoriellaceae</taxon>
        <taxon>Georgenia</taxon>
    </lineage>
</organism>
<dbReference type="InterPro" id="IPR007627">
    <property type="entry name" value="RNA_pol_sigma70_r2"/>
</dbReference>
<dbReference type="Gene3D" id="1.10.10.10">
    <property type="entry name" value="Winged helix-like DNA-binding domain superfamily/Winged helix DNA-binding domain"/>
    <property type="match status" value="1"/>
</dbReference>
<dbReference type="Pfam" id="PF08281">
    <property type="entry name" value="Sigma70_r4_2"/>
    <property type="match status" value="1"/>
</dbReference>
<dbReference type="PANTHER" id="PTHR43133">
    <property type="entry name" value="RNA POLYMERASE ECF-TYPE SIGMA FACTO"/>
    <property type="match status" value="1"/>
</dbReference>
<proteinExistence type="inferred from homology"/>
<dbReference type="InterPro" id="IPR014284">
    <property type="entry name" value="RNA_pol_sigma-70_dom"/>
</dbReference>
<feature type="domain" description="RNA polymerase sigma-70 region 2" evidence="6">
    <location>
        <begin position="37"/>
        <end position="102"/>
    </location>
</feature>
<keyword evidence="2" id="KW-0805">Transcription regulation</keyword>
<evidence type="ECO:0000259" key="7">
    <source>
        <dbReference type="Pfam" id="PF08281"/>
    </source>
</evidence>
<dbReference type="PANTHER" id="PTHR43133:SF8">
    <property type="entry name" value="RNA POLYMERASE SIGMA FACTOR HI_1459-RELATED"/>
    <property type="match status" value="1"/>
</dbReference>
<sequence length="184" mass="19976">MEDGADDAAPRVIIRVSTSHPRHPERLPIVKPFEHVVRDHGAAVLRVCRALAGPVDADDVWSETFLAALRAYPRLDDGANVEAWLVTIARRKAVDLHRARGRLAVPVADVPATAASGPEPEAHDDLWEAMRALTERQRAAIAFHHLAGLPYAEVAAVVGGTEPAARRAAADGIKHLRKTLEARR</sequence>
<dbReference type="InterPro" id="IPR036388">
    <property type="entry name" value="WH-like_DNA-bd_sf"/>
</dbReference>
<gene>
    <name evidence="8" type="ORF">GCM10022262_37850</name>
</gene>
<evidence type="ECO:0000259" key="6">
    <source>
        <dbReference type="Pfam" id="PF04542"/>
    </source>
</evidence>
<reference evidence="9" key="1">
    <citation type="journal article" date="2019" name="Int. J. Syst. Evol. Microbiol.">
        <title>The Global Catalogue of Microorganisms (GCM) 10K type strain sequencing project: providing services to taxonomists for standard genome sequencing and annotation.</title>
        <authorList>
            <consortium name="The Broad Institute Genomics Platform"/>
            <consortium name="The Broad Institute Genome Sequencing Center for Infectious Disease"/>
            <person name="Wu L."/>
            <person name="Ma J."/>
        </authorList>
    </citation>
    <scope>NUCLEOTIDE SEQUENCE [LARGE SCALE GENOMIC DNA]</scope>
    <source>
        <strain evidence="9">JCM 17459</strain>
    </source>
</reference>